<gene>
    <name evidence="2" type="ORF">A3H78_02800</name>
</gene>
<dbReference type="InterPro" id="IPR002500">
    <property type="entry name" value="PAPS_reduct_dom"/>
</dbReference>
<dbReference type="SUPFAM" id="SSF52402">
    <property type="entry name" value="Adenine nucleotide alpha hydrolases-like"/>
    <property type="match status" value="1"/>
</dbReference>
<protein>
    <recommendedName>
        <fullName evidence="1">Phosphoadenosine phosphosulphate reductase domain-containing protein</fullName>
    </recommendedName>
</protein>
<accession>A0A1F7JCU8</accession>
<dbReference type="PANTHER" id="PTHR43196">
    <property type="entry name" value="SULFATE ADENYLYLTRANSFERASE SUBUNIT 2"/>
    <property type="match status" value="1"/>
</dbReference>
<name>A0A1F7JCU8_9BACT</name>
<dbReference type="InterPro" id="IPR014729">
    <property type="entry name" value="Rossmann-like_a/b/a_fold"/>
</dbReference>
<reference evidence="2 3" key="1">
    <citation type="journal article" date="2016" name="Nat. Commun.">
        <title>Thousands of microbial genomes shed light on interconnected biogeochemical processes in an aquifer system.</title>
        <authorList>
            <person name="Anantharaman K."/>
            <person name="Brown C.T."/>
            <person name="Hug L.A."/>
            <person name="Sharon I."/>
            <person name="Castelle C.J."/>
            <person name="Probst A.J."/>
            <person name="Thomas B.C."/>
            <person name="Singh A."/>
            <person name="Wilkins M.J."/>
            <person name="Karaoz U."/>
            <person name="Brodie E.L."/>
            <person name="Williams K.H."/>
            <person name="Hubbard S.S."/>
            <person name="Banfield J.F."/>
        </authorList>
    </citation>
    <scope>NUCLEOTIDE SEQUENCE [LARGE SCALE GENOMIC DNA]</scope>
</reference>
<evidence type="ECO:0000313" key="3">
    <source>
        <dbReference type="Proteomes" id="UP000177418"/>
    </source>
</evidence>
<sequence length="229" mass="26978">MTLLDKKVKKSHQIIKKTTSMFDSKDIAIAWTGGKDSTVILHLVKTLFNGLIPFQIMFNDSTVEFPEVYKFIKEIKKDWKLKLIWVKHLPNDLKAYENALKNGEKEPAMEIMRIAKINAIKYTLKKYKFKAIISGIRKDEHEARSKETYFSKRLNHMRIHPILDFTFSDIWNYINEFHVPYVSLYDQGYKSLGEAPFTKPVKDKKAPERAGREATKEKTMNRLRQLGYW</sequence>
<dbReference type="Gene3D" id="3.40.50.620">
    <property type="entry name" value="HUPs"/>
    <property type="match status" value="1"/>
</dbReference>
<dbReference type="EMBL" id="MGAV01000019">
    <property type="protein sequence ID" value="OGK53439.1"/>
    <property type="molecule type" value="Genomic_DNA"/>
</dbReference>
<dbReference type="PANTHER" id="PTHR43196:SF1">
    <property type="entry name" value="SULFATE ADENYLYLTRANSFERASE SUBUNIT 2"/>
    <property type="match status" value="1"/>
</dbReference>
<organism evidence="2 3">
    <name type="scientific">Candidatus Roizmanbacteria bacterium RIFCSPLOWO2_02_FULL_36_11</name>
    <dbReference type="NCBI Taxonomy" id="1802071"/>
    <lineage>
        <taxon>Bacteria</taxon>
        <taxon>Candidatus Roizmaniibacteriota</taxon>
    </lineage>
</organism>
<dbReference type="Pfam" id="PF01507">
    <property type="entry name" value="PAPS_reduct"/>
    <property type="match status" value="1"/>
</dbReference>
<dbReference type="InterPro" id="IPR050128">
    <property type="entry name" value="Sulfate_adenylyltrnsfr_sub2"/>
</dbReference>
<dbReference type="AlphaFoldDB" id="A0A1F7JCU8"/>
<evidence type="ECO:0000259" key="1">
    <source>
        <dbReference type="Pfam" id="PF01507"/>
    </source>
</evidence>
<feature type="domain" description="Phosphoadenosine phosphosulphate reductase" evidence="1">
    <location>
        <begin position="27"/>
        <end position="200"/>
    </location>
</feature>
<dbReference type="GO" id="GO:0003824">
    <property type="term" value="F:catalytic activity"/>
    <property type="evidence" value="ECO:0007669"/>
    <property type="project" value="InterPro"/>
</dbReference>
<evidence type="ECO:0000313" key="2">
    <source>
        <dbReference type="EMBL" id="OGK53439.1"/>
    </source>
</evidence>
<comment type="caution">
    <text evidence="2">The sequence shown here is derived from an EMBL/GenBank/DDBJ whole genome shotgun (WGS) entry which is preliminary data.</text>
</comment>
<proteinExistence type="predicted"/>
<dbReference type="Proteomes" id="UP000177418">
    <property type="component" value="Unassembled WGS sequence"/>
</dbReference>